<protein>
    <submittedName>
        <fullName evidence="1">Uncharacterized protein</fullName>
    </submittedName>
</protein>
<proteinExistence type="predicted"/>
<dbReference type="Proteomes" id="UP000012329">
    <property type="component" value="Unassembled WGS sequence"/>
</dbReference>
<sequence>MTLLIPGALRASRSHILIGSVSLILPFISSMAISQVEISETQMDWDGIFF</sequence>
<organism evidence="1 2">
    <name type="scientific">Leptospira interrogans str. 2002000626</name>
    <dbReference type="NCBI Taxonomy" id="996803"/>
    <lineage>
        <taxon>Bacteria</taxon>
        <taxon>Pseudomonadati</taxon>
        <taxon>Spirochaetota</taxon>
        <taxon>Spirochaetia</taxon>
        <taxon>Leptospirales</taxon>
        <taxon>Leptospiraceae</taxon>
        <taxon>Leptospira</taxon>
    </lineage>
</organism>
<comment type="caution">
    <text evidence="1">The sequence shown here is derived from an EMBL/GenBank/DDBJ whole genome shotgun (WGS) entry which is preliminary data.</text>
</comment>
<evidence type="ECO:0000313" key="2">
    <source>
        <dbReference type="Proteomes" id="UP000012329"/>
    </source>
</evidence>
<accession>A0A829D3L4</accession>
<dbReference type="AlphaFoldDB" id="A0A829D3L4"/>
<evidence type="ECO:0000313" key="1">
    <source>
        <dbReference type="EMBL" id="EMY06892.1"/>
    </source>
</evidence>
<reference evidence="1 2" key="1">
    <citation type="submission" date="2013-02" db="EMBL/GenBank/DDBJ databases">
        <authorList>
            <person name="Harkins D.M."/>
            <person name="Durkin A.S."/>
            <person name="Brinkac L.M."/>
            <person name="Haft D.H."/>
            <person name="Selengut J.D."/>
            <person name="Sanka R."/>
            <person name="DePew J."/>
            <person name="Purushe J."/>
            <person name="Whelen A.C."/>
            <person name="Vinetz J.M."/>
            <person name="Sutton G.G."/>
            <person name="Nierman W.C."/>
            <person name="Fouts D.E."/>
        </authorList>
    </citation>
    <scope>NUCLEOTIDE SEQUENCE [LARGE SCALE GENOMIC DNA]</scope>
    <source>
        <strain evidence="1 2">2002000626</strain>
    </source>
</reference>
<name>A0A829D3L4_LEPIR</name>
<gene>
    <name evidence="1" type="ORF">LEP1GSC029_4978</name>
</gene>
<dbReference type="EMBL" id="AFJL02000012">
    <property type="protein sequence ID" value="EMY06892.1"/>
    <property type="molecule type" value="Genomic_DNA"/>
</dbReference>